<keyword evidence="4 7" id="KW-0808">Transferase</keyword>
<dbReference type="GO" id="GO:0009007">
    <property type="term" value="F:site-specific DNA-methyltransferase (adenine-specific) activity"/>
    <property type="evidence" value="ECO:0007669"/>
    <property type="project" value="UniProtKB-EC"/>
</dbReference>
<proteinExistence type="inferred from homology"/>
<dbReference type="PIRSF" id="PIRSF000398">
    <property type="entry name" value="M_m6A_EcoRV"/>
    <property type="match status" value="1"/>
</dbReference>
<name>A0A2W4RYI5_9GAMM</name>
<keyword evidence="3 7" id="KW-0489">Methyltransferase</keyword>
<evidence type="ECO:0000256" key="4">
    <source>
        <dbReference type="ARBA" id="ARBA00022679"/>
    </source>
</evidence>
<keyword evidence="5" id="KW-0949">S-adenosyl-L-methionine</keyword>
<evidence type="ECO:0000256" key="3">
    <source>
        <dbReference type="ARBA" id="ARBA00022603"/>
    </source>
</evidence>
<organism evidence="7 8">
    <name type="scientific">Candidatus Methylumidiphilus alinenensis</name>
    <dbReference type="NCBI Taxonomy" id="2202197"/>
    <lineage>
        <taxon>Bacteria</taxon>
        <taxon>Pseudomonadati</taxon>
        <taxon>Pseudomonadota</taxon>
        <taxon>Gammaproteobacteria</taxon>
        <taxon>Methylococcales</taxon>
        <taxon>Candidatus Methylumidiphilus</taxon>
    </lineage>
</organism>
<evidence type="ECO:0000256" key="5">
    <source>
        <dbReference type="ARBA" id="ARBA00022691"/>
    </source>
</evidence>
<dbReference type="Gene3D" id="1.10.1020.10">
    <property type="entry name" value="Adenine-specific Methyltransferase, Domain 2"/>
    <property type="match status" value="1"/>
</dbReference>
<dbReference type="InterPro" id="IPR012327">
    <property type="entry name" value="MeTrfase_D12"/>
</dbReference>
<dbReference type="PRINTS" id="PR00505">
    <property type="entry name" value="D12N6MTFRASE"/>
</dbReference>
<dbReference type="EC" id="2.1.1.72" evidence="2"/>
<evidence type="ECO:0000256" key="6">
    <source>
        <dbReference type="ARBA" id="ARBA00047942"/>
    </source>
</evidence>
<comment type="similarity">
    <text evidence="1">Belongs to the N(4)/N(6)-methyltransferase family.</text>
</comment>
<evidence type="ECO:0000256" key="1">
    <source>
        <dbReference type="ARBA" id="ARBA00006594"/>
    </source>
</evidence>
<dbReference type="InterPro" id="IPR023095">
    <property type="entry name" value="Ade_MeTrfase_dom_2"/>
</dbReference>
<dbReference type="GO" id="GO:0032259">
    <property type="term" value="P:methylation"/>
    <property type="evidence" value="ECO:0007669"/>
    <property type="project" value="UniProtKB-KW"/>
</dbReference>
<evidence type="ECO:0000313" key="7">
    <source>
        <dbReference type="EMBL" id="PZN84428.1"/>
    </source>
</evidence>
<dbReference type="Pfam" id="PF02086">
    <property type="entry name" value="MethyltransfD12"/>
    <property type="match status" value="1"/>
</dbReference>
<evidence type="ECO:0000313" key="8">
    <source>
        <dbReference type="Proteomes" id="UP000249396"/>
    </source>
</evidence>
<dbReference type="PANTHER" id="PTHR30481:SF2">
    <property type="entry name" value="SITE-SPECIFIC DNA-METHYLTRANSFERASE (ADENINE-SPECIFIC)"/>
    <property type="match status" value="1"/>
</dbReference>
<dbReference type="InterPro" id="IPR029063">
    <property type="entry name" value="SAM-dependent_MTases_sf"/>
</dbReference>
<dbReference type="GO" id="GO:0043565">
    <property type="term" value="F:sequence-specific DNA binding"/>
    <property type="evidence" value="ECO:0007669"/>
    <property type="project" value="TreeGrafter"/>
</dbReference>
<dbReference type="GO" id="GO:0006298">
    <property type="term" value="P:mismatch repair"/>
    <property type="evidence" value="ECO:0007669"/>
    <property type="project" value="TreeGrafter"/>
</dbReference>
<evidence type="ECO:0000256" key="2">
    <source>
        <dbReference type="ARBA" id="ARBA00011900"/>
    </source>
</evidence>
<gene>
    <name evidence="7" type="ORF">DM484_02840</name>
</gene>
<dbReference type="GO" id="GO:0009307">
    <property type="term" value="P:DNA restriction-modification system"/>
    <property type="evidence" value="ECO:0007669"/>
    <property type="project" value="InterPro"/>
</dbReference>
<protein>
    <recommendedName>
        <fullName evidence="2">site-specific DNA-methyltransferase (adenine-specific)</fullName>
        <ecNumber evidence="2">2.1.1.72</ecNumber>
    </recommendedName>
</protein>
<dbReference type="SUPFAM" id="SSF53335">
    <property type="entry name" value="S-adenosyl-L-methionine-dependent methyltransferases"/>
    <property type="match status" value="1"/>
</dbReference>
<dbReference type="GO" id="GO:1904047">
    <property type="term" value="F:S-adenosyl-L-methionine binding"/>
    <property type="evidence" value="ECO:0007669"/>
    <property type="project" value="TreeGrafter"/>
</dbReference>
<dbReference type="AlphaFoldDB" id="A0A2W4RYI5"/>
<dbReference type="Gene3D" id="3.40.50.150">
    <property type="entry name" value="Vaccinia Virus protein VP39"/>
    <property type="match status" value="1"/>
</dbReference>
<reference evidence="7 8" key="1">
    <citation type="journal article" date="2018" name="Aquat. Microb. Ecol.">
        <title>Gammaproteobacterial methanotrophs dominate.</title>
        <authorList>
            <person name="Rissanen A.J."/>
            <person name="Saarenheimo J."/>
            <person name="Tiirola M."/>
            <person name="Peura S."/>
            <person name="Aalto S.L."/>
            <person name="Karvinen A."/>
            <person name="Nykanen H."/>
        </authorList>
    </citation>
    <scope>NUCLEOTIDE SEQUENCE [LARGE SCALE GENOMIC DNA]</scope>
    <source>
        <strain evidence="7">AMbin10</strain>
    </source>
</reference>
<dbReference type="Proteomes" id="UP000249396">
    <property type="component" value="Unassembled WGS sequence"/>
</dbReference>
<sequence>MTLGVLVCILNKITSPLRYPGSKATFLNVVLQFIEVHGLKGREIVEPYAGSGIVSLSLVANNLVSHATLVERDPLLYSFWKAVFEHTDILLSSIEEINVNMDTWHELRVLLKHEIPIDELIADLALACLFFNRTNFSGVLHSGPIGGKSQNSDYKLDCRFNKKEIISRIRQISLLGDRVSVRFDDAFDFLQKANTQNNENRYFYIDPPYFKQGRKLYRYYYKVIDHKRLHDILSVATFPWLLSYDKHEFIELLYDSFPQVNQSFRYMTRTPKKENELVVTNMGRSILAAQSQPSLRPVTTLRDVSIMLIEP</sequence>
<comment type="catalytic activity">
    <reaction evidence="6">
        <text>a 2'-deoxyadenosine in DNA + S-adenosyl-L-methionine = an N(6)-methyl-2'-deoxyadenosine in DNA + S-adenosyl-L-homocysteine + H(+)</text>
        <dbReference type="Rhea" id="RHEA:15197"/>
        <dbReference type="Rhea" id="RHEA-COMP:12418"/>
        <dbReference type="Rhea" id="RHEA-COMP:12419"/>
        <dbReference type="ChEBI" id="CHEBI:15378"/>
        <dbReference type="ChEBI" id="CHEBI:57856"/>
        <dbReference type="ChEBI" id="CHEBI:59789"/>
        <dbReference type="ChEBI" id="CHEBI:90615"/>
        <dbReference type="ChEBI" id="CHEBI:90616"/>
        <dbReference type="EC" id="2.1.1.72"/>
    </reaction>
</comment>
<accession>A0A2W4RYI5</accession>
<comment type="caution">
    <text evidence="7">The sequence shown here is derived from an EMBL/GenBank/DDBJ whole genome shotgun (WGS) entry which is preliminary data.</text>
</comment>
<dbReference type="InterPro" id="IPR012263">
    <property type="entry name" value="M_m6A_EcoRV"/>
</dbReference>
<dbReference type="EMBL" id="QJPH01000154">
    <property type="protein sequence ID" value="PZN84428.1"/>
    <property type="molecule type" value="Genomic_DNA"/>
</dbReference>
<dbReference type="PANTHER" id="PTHR30481">
    <property type="entry name" value="DNA ADENINE METHYLASE"/>
    <property type="match status" value="1"/>
</dbReference>